<reference evidence="1 2" key="1">
    <citation type="submission" date="2013-11" db="EMBL/GenBank/DDBJ databases">
        <title>Genome sequencing of Stegodyphus mimosarum.</title>
        <authorList>
            <person name="Bechsgaard J."/>
        </authorList>
    </citation>
    <scope>NUCLEOTIDE SEQUENCE [LARGE SCALE GENOMIC DNA]</scope>
</reference>
<proteinExistence type="predicted"/>
<keyword evidence="2" id="KW-1185">Reference proteome</keyword>
<organism evidence="1 2">
    <name type="scientific">Stegodyphus mimosarum</name>
    <name type="common">African social velvet spider</name>
    <dbReference type="NCBI Taxonomy" id="407821"/>
    <lineage>
        <taxon>Eukaryota</taxon>
        <taxon>Metazoa</taxon>
        <taxon>Ecdysozoa</taxon>
        <taxon>Arthropoda</taxon>
        <taxon>Chelicerata</taxon>
        <taxon>Arachnida</taxon>
        <taxon>Araneae</taxon>
        <taxon>Araneomorphae</taxon>
        <taxon>Entelegynae</taxon>
        <taxon>Eresoidea</taxon>
        <taxon>Eresidae</taxon>
        <taxon>Stegodyphus</taxon>
    </lineage>
</organism>
<evidence type="ECO:0000313" key="2">
    <source>
        <dbReference type="Proteomes" id="UP000054359"/>
    </source>
</evidence>
<evidence type="ECO:0000313" key="1">
    <source>
        <dbReference type="EMBL" id="KFM79910.1"/>
    </source>
</evidence>
<name>A0A087URC1_STEMI</name>
<dbReference type="OrthoDB" id="6417106at2759"/>
<gene>
    <name evidence="1" type="ORF">X975_16602</name>
</gene>
<dbReference type="AlphaFoldDB" id="A0A087URC1"/>
<dbReference type="Proteomes" id="UP000054359">
    <property type="component" value="Unassembled WGS sequence"/>
</dbReference>
<protein>
    <submittedName>
        <fullName evidence="1">Uncharacterized protein</fullName>
    </submittedName>
</protein>
<feature type="non-terminal residue" evidence="1">
    <location>
        <position position="86"/>
    </location>
</feature>
<accession>A0A087URC1</accession>
<dbReference type="EMBL" id="KK121171">
    <property type="protein sequence ID" value="KFM79910.1"/>
    <property type="molecule type" value="Genomic_DNA"/>
</dbReference>
<sequence>MLFFLIICKGKKSRSLKIPSPLLYYLSKTSYKQEHAELCKALIDRENYDVNYAQPEAGLSLFLEREYTQMTENHIALHSQKCFLEW</sequence>